<reference evidence="3 4" key="1">
    <citation type="submission" date="2015-10" db="EMBL/GenBank/DDBJ databases">
        <title>The world's first case of liver abscess caused by Pannonibacter phragmitetus.</title>
        <authorList>
            <person name="Ming D."/>
            <person name="Wang M."/>
            <person name="Zhou Y."/>
            <person name="Jiang T."/>
            <person name="Hu S."/>
        </authorList>
    </citation>
    <scope>NUCLEOTIDE SEQUENCE [LARGE SCALE GENOMIC DNA]</scope>
    <source>
        <strain evidence="3 4">31801</strain>
    </source>
</reference>
<evidence type="ECO:0000259" key="2">
    <source>
        <dbReference type="Pfam" id="PF13193"/>
    </source>
</evidence>
<dbReference type="EMBL" id="CP013068">
    <property type="protein sequence ID" value="ALV29005.1"/>
    <property type="molecule type" value="Genomic_DNA"/>
</dbReference>
<evidence type="ECO:0000313" key="4">
    <source>
        <dbReference type="Proteomes" id="UP000064921"/>
    </source>
</evidence>
<feature type="domain" description="AMP-dependent synthetase/ligase" evidence="1">
    <location>
        <begin position="29"/>
        <end position="397"/>
    </location>
</feature>
<dbReference type="eggNOG" id="COG0318">
    <property type="taxonomic scope" value="Bacteria"/>
</dbReference>
<dbReference type="PANTHER" id="PTHR43767">
    <property type="entry name" value="LONG-CHAIN-FATTY-ACID--COA LIGASE"/>
    <property type="match status" value="1"/>
</dbReference>
<protein>
    <submittedName>
        <fullName evidence="3">Acyl-CoA synthetase</fullName>
    </submittedName>
</protein>
<dbReference type="Gene3D" id="3.40.50.12780">
    <property type="entry name" value="N-terminal domain of ligase-like"/>
    <property type="match status" value="1"/>
</dbReference>
<dbReference type="InterPro" id="IPR045851">
    <property type="entry name" value="AMP-bd_C_sf"/>
</dbReference>
<dbReference type="Proteomes" id="UP000064921">
    <property type="component" value="Chromosome"/>
</dbReference>
<accession>A0A0U3PNW8</accession>
<dbReference type="Pfam" id="PF00501">
    <property type="entry name" value="AMP-binding"/>
    <property type="match status" value="1"/>
</dbReference>
<gene>
    <name evidence="3" type="ORF">APZ00_19775</name>
</gene>
<dbReference type="STRING" id="121719.APZ00_19775"/>
<dbReference type="InterPro" id="IPR020845">
    <property type="entry name" value="AMP-binding_CS"/>
</dbReference>
<dbReference type="SUPFAM" id="SSF56801">
    <property type="entry name" value="Acetyl-CoA synthetase-like"/>
    <property type="match status" value="1"/>
</dbReference>
<name>A0A0U3PNW8_9HYPH</name>
<dbReference type="InterPro" id="IPR025110">
    <property type="entry name" value="AMP-bd_C"/>
</dbReference>
<dbReference type="InterPro" id="IPR000873">
    <property type="entry name" value="AMP-dep_synth/lig_dom"/>
</dbReference>
<dbReference type="NCBIfam" id="NF005676">
    <property type="entry name" value="PRK07470.1"/>
    <property type="match status" value="1"/>
</dbReference>
<dbReference type="PANTHER" id="PTHR43767:SF7">
    <property type="entry name" value="MEDIUM_LONG-CHAIN-FATTY-ACID--COA LIGASE FADD8"/>
    <property type="match status" value="1"/>
</dbReference>
<proteinExistence type="predicted"/>
<evidence type="ECO:0000259" key="1">
    <source>
        <dbReference type="Pfam" id="PF00501"/>
    </source>
</evidence>
<dbReference type="Gene3D" id="3.30.300.30">
    <property type="match status" value="1"/>
</dbReference>
<feature type="domain" description="AMP-binding enzyme C-terminal" evidence="2">
    <location>
        <begin position="447"/>
        <end position="522"/>
    </location>
</feature>
<keyword evidence="4" id="KW-1185">Reference proteome</keyword>
<dbReference type="KEGG" id="pphr:APZ00_19775"/>
<evidence type="ECO:0000313" key="3">
    <source>
        <dbReference type="EMBL" id="ALV29005.1"/>
    </source>
</evidence>
<dbReference type="InterPro" id="IPR050237">
    <property type="entry name" value="ATP-dep_AMP-bd_enzyme"/>
</dbReference>
<dbReference type="CDD" id="cd17631">
    <property type="entry name" value="FACL_FadD13-like"/>
    <property type="match status" value="1"/>
</dbReference>
<dbReference type="Pfam" id="PF13193">
    <property type="entry name" value="AMP-binding_C"/>
    <property type="match status" value="1"/>
</dbReference>
<sequence length="545" mass="58904">MTGASQTQDLSAGVAPATTRVMNLSQFLTQAARRHPDAIGFVWGEQHWTWAEMEARAEAMAHALVHEFGVRKGDRVLIQSANCNQMFESMFACFRAGAVWVPANFRQSPEEVAYLAAASGAKGMICGAQFPAHAAACRAEAASLGFVISIGASEFAEDYDAITARNMGRKQAPVPVFRDDPCWFFFTSGTTGRPKAAILTHGQMAFVITNHLCDLMPGTGPEDASLVVAPLSHGAGVHQLTQVAHGAKTILPASEKLDVPGIWALVERWKVTNAFTVPTILKLLAEDPSADQYDHSSLRYVIYAGAPMYRADQKRALEKLGKVIVQYFGLGEVTGNITVLPPALHVLEDGPDARIGTCGFERTGMQVEIQDENGEPVAPGTTGEICVIGPAVFAGYFNNPEANAKAFRNGWFRTGDLGHMDEQGFVYITGRSSDMYISGGSNIYPREIEEKILLHPDITETAVLGIPDPVWGEAGVAVCVARPGADPSAIDLRGWLDGKVARYKLPKITVFWEAMPKSAYGKITKKMIREELQRRGEIPAPDAGA</sequence>
<dbReference type="GO" id="GO:0016877">
    <property type="term" value="F:ligase activity, forming carbon-sulfur bonds"/>
    <property type="evidence" value="ECO:0007669"/>
    <property type="project" value="UniProtKB-ARBA"/>
</dbReference>
<organism evidence="3 4">
    <name type="scientific">Pannonibacter phragmitetus</name>
    <dbReference type="NCBI Taxonomy" id="121719"/>
    <lineage>
        <taxon>Bacteria</taxon>
        <taxon>Pseudomonadati</taxon>
        <taxon>Pseudomonadota</taxon>
        <taxon>Alphaproteobacteria</taxon>
        <taxon>Hyphomicrobiales</taxon>
        <taxon>Stappiaceae</taxon>
        <taxon>Pannonibacter</taxon>
    </lineage>
</organism>
<dbReference type="InterPro" id="IPR042099">
    <property type="entry name" value="ANL_N_sf"/>
</dbReference>
<dbReference type="AlphaFoldDB" id="A0A0U3PNW8"/>
<dbReference type="PROSITE" id="PS00455">
    <property type="entry name" value="AMP_BINDING"/>
    <property type="match status" value="1"/>
</dbReference>